<dbReference type="PANTHER" id="PTHR45663">
    <property type="entry name" value="GEO12009P1"/>
    <property type="match status" value="1"/>
</dbReference>
<feature type="region of interest" description="Disordered" evidence="2">
    <location>
        <begin position="94"/>
        <end position="151"/>
    </location>
</feature>
<dbReference type="PROSITE" id="PS51352">
    <property type="entry name" value="THIOREDOXIN_2"/>
    <property type="match status" value="1"/>
</dbReference>
<dbReference type="InterPro" id="IPR017937">
    <property type="entry name" value="Thioredoxin_CS"/>
</dbReference>
<comment type="caution">
    <text evidence="4">The sequence shown here is derived from an EMBL/GenBank/DDBJ whole genome shotgun (WGS) entry which is preliminary data.</text>
</comment>
<accession>A0ABP0LAC6</accession>
<dbReference type="InterPro" id="IPR036249">
    <property type="entry name" value="Thioredoxin-like_sf"/>
</dbReference>
<dbReference type="Gene3D" id="1.10.720.30">
    <property type="entry name" value="SAP domain"/>
    <property type="match status" value="1"/>
</dbReference>
<dbReference type="SUPFAM" id="SSF52833">
    <property type="entry name" value="Thioredoxin-like"/>
    <property type="match status" value="1"/>
</dbReference>
<evidence type="ECO:0000259" key="3">
    <source>
        <dbReference type="PROSITE" id="PS51352"/>
    </source>
</evidence>
<evidence type="ECO:0000256" key="1">
    <source>
        <dbReference type="ARBA" id="ARBA00023157"/>
    </source>
</evidence>
<dbReference type="InterPro" id="IPR013766">
    <property type="entry name" value="Thioredoxin_domain"/>
</dbReference>
<feature type="compositionally biased region" description="Polar residues" evidence="2">
    <location>
        <begin position="127"/>
        <end position="148"/>
    </location>
</feature>
<evidence type="ECO:0000313" key="4">
    <source>
        <dbReference type="EMBL" id="CAK9035553.1"/>
    </source>
</evidence>
<dbReference type="CDD" id="cd02947">
    <property type="entry name" value="TRX_family"/>
    <property type="match status" value="1"/>
</dbReference>
<protein>
    <submittedName>
        <fullName evidence="4">Chloroplastic (OsTrxy)</fullName>
    </submittedName>
</protein>
<dbReference type="PROSITE" id="PS00194">
    <property type="entry name" value="THIOREDOXIN_1"/>
    <property type="match status" value="1"/>
</dbReference>
<dbReference type="Gene3D" id="3.40.30.10">
    <property type="entry name" value="Glutaredoxin"/>
    <property type="match status" value="1"/>
</dbReference>
<dbReference type="EMBL" id="CAXAMM010015114">
    <property type="protein sequence ID" value="CAK9035553.1"/>
    <property type="molecule type" value="Genomic_DNA"/>
</dbReference>
<gene>
    <name evidence="4" type="ORF">SCF082_LOCUS21352</name>
</gene>
<dbReference type="Pfam" id="PF00085">
    <property type="entry name" value="Thioredoxin"/>
    <property type="match status" value="1"/>
</dbReference>
<evidence type="ECO:0000256" key="2">
    <source>
        <dbReference type="SAM" id="MobiDB-lite"/>
    </source>
</evidence>
<sequence>MSSDKISRPWRRLLKLFTIAALGALRGWVFAAPGPRFTSHLTRHAGTGGLEDIQKMRAREIKKELEDAGVDISDIFDKDDLVERLHQLRSGVIHGTSTSTSADSSDRCDRSGVASEHDGAGADPTEGASSEARSAPGPQSHSSDTSEPSDLMAKCKAMRVKELRTELGQRGISWADALDKDELVERLAGVLQKEALFCSSGRLKPGMVTKITGAELEEELRDSTTPLLLDVYAVWCGPCKMMEPQLANAAKALGNRVRVAKMDSDEETNASSKLRVEGLPTLILFDRKGNVAQRVEGWVLANAVTAQKVCSQASYSSKLRSSRQKKPIEPAALEAGAWSRGASRNIVRYVRGQGRCYYAAQLQLGHGLRMLSKTDPSLKVVHGYEASLRSIQERCRGSSMERIEEAVCAALADPEAERMGLRFVVQVRIPWSCHTLTSPPFRLANMEAGLQMFRRLHAARMSVCALAHGRSQRGRANLAEPKMQLAWQELREAYLDSTKRSQRSLSRLQLLEADFQTRQKRDLAKVQKAQVAPADRAQKQVEVLLSRWSFQADRKRPKVSHCQTRLD</sequence>
<dbReference type="InterPro" id="IPR036361">
    <property type="entry name" value="SAP_dom_sf"/>
</dbReference>
<dbReference type="Proteomes" id="UP001642464">
    <property type="component" value="Unassembled WGS sequence"/>
</dbReference>
<keyword evidence="5" id="KW-1185">Reference proteome</keyword>
<proteinExistence type="predicted"/>
<reference evidence="4 5" key="1">
    <citation type="submission" date="2024-02" db="EMBL/GenBank/DDBJ databases">
        <authorList>
            <person name="Chen Y."/>
            <person name="Shah S."/>
            <person name="Dougan E. K."/>
            <person name="Thang M."/>
            <person name="Chan C."/>
        </authorList>
    </citation>
    <scope>NUCLEOTIDE SEQUENCE [LARGE SCALE GENOMIC DNA]</scope>
</reference>
<name>A0ABP0LAC6_9DINO</name>
<feature type="compositionally biased region" description="Basic and acidic residues" evidence="2">
    <location>
        <begin position="104"/>
        <end position="120"/>
    </location>
</feature>
<dbReference type="PANTHER" id="PTHR45663:SF3">
    <property type="entry name" value="THIOREDOXIN DOMAIN-CONTAINING PROTEIN"/>
    <property type="match status" value="1"/>
</dbReference>
<keyword evidence="1" id="KW-1015">Disulfide bond</keyword>
<feature type="domain" description="Thioredoxin" evidence="3">
    <location>
        <begin position="198"/>
        <end position="321"/>
    </location>
</feature>
<organism evidence="4 5">
    <name type="scientific">Durusdinium trenchii</name>
    <dbReference type="NCBI Taxonomy" id="1381693"/>
    <lineage>
        <taxon>Eukaryota</taxon>
        <taxon>Sar</taxon>
        <taxon>Alveolata</taxon>
        <taxon>Dinophyceae</taxon>
        <taxon>Suessiales</taxon>
        <taxon>Symbiodiniaceae</taxon>
        <taxon>Durusdinium</taxon>
    </lineage>
</organism>
<evidence type="ECO:0000313" key="5">
    <source>
        <dbReference type="Proteomes" id="UP001642464"/>
    </source>
</evidence>